<reference evidence="3" key="4">
    <citation type="submission" date="2020-10" db="EMBL/GenBank/DDBJ databases">
        <title>Genome Sequence of ESBL Producing Zambian Clinical Strains.</title>
        <authorList>
            <person name="Shawa M."/>
            <person name="Furuta Y."/>
            <person name="Simbotwe M."/>
            <person name="Mulenga E."/>
            <person name="Mubanga M."/>
            <person name="Mulenga G."/>
            <person name="Kaile C."/>
            <person name="Zorigt T."/>
            <person name="Hang'ombe B."/>
            <person name="Higashi H."/>
        </authorList>
    </citation>
    <scope>NUCLEOTIDE SEQUENCE</scope>
    <source>
        <strain evidence="3">Zam_UTH_09</strain>
    </source>
</reference>
<reference evidence="5 7" key="1">
    <citation type="submission" date="2018-06" db="EMBL/GenBank/DDBJ databases">
        <authorList>
            <consortium name="Pathogen Informatics"/>
            <person name="Doyle S."/>
        </authorList>
    </citation>
    <scope>NUCLEOTIDE SEQUENCE [LARGE SCALE GENOMIC DNA]</scope>
    <source>
        <strain evidence="5 7">NCTC8849</strain>
    </source>
</reference>
<evidence type="ECO:0000313" key="6">
    <source>
        <dbReference type="EMBL" id="SWT08823.1"/>
    </source>
</evidence>
<dbReference type="InterPro" id="IPR036388">
    <property type="entry name" value="WH-like_DNA-bd_sf"/>
</dbReference>
<dbReference type="SUPFAM" id="SSF46894">
    <property type="entry name" value="C-terminal effector domain of the bipartite response regulators"/>
    <property type="match status" value="1"/>
</dbReference>
<dbReference type="PROSITE" id="PS00622">
    <property type="entry name" value="HTH_LUXR_1"/>
    <property type="match status" value="1"/>
</dbReference>
<reference evidence="4 9" key="3">
    <citation type="submission" date="2019-11" db="EMBL/GenBank/DDBJ databases">
        <title>Molecular typing, antibiotic resistance determination and virulence profiling for 36 multidrug-resistant clinical Klebsiella pneumoniae isolates using second- and third-generation sequencing.</title>
        <authorList>
            <person name="Shelenkov A."/>
            <person name="Mikhaylova Y."/>
            <person name="Yanushevich Y."/>
            <person name="Samoilov A."/>
            <person name="Petrova L."/>
            <person name="Fomina V."/>
            <person name="Gusarov V."/>
            <person name="Zamyatin M."/>
            <person name="Shagin D."/>
        </authorList>
    </citation>
    <scope>NUCLEOTIDE SEQUENCE [LARGE SCALE GENOMIC DNA]</scope>
    <source>
        <strain evidence="4 9">CriePir226</strain>
    </source>
</reference>
<dbReference type="Proteomes" id="UP000258798">
    <property type="component" value="Unassembled WGS sequence"/>
</dbReference>
<dbReference type="AlphaFoldDB" id="A0A1S0WLD0"/>
<dbReference type="Gene3D" id="1.10.10.10">
    <property type="entry name" value="Winged helix-like DNA-binding domain superfamily/Winged helix DNA-binding domain"/>
    <property type="match status" value="1"/>
</dbReference>
<feature type="domain" description="HTH luxR-type" evidence="2">
    <location>
        <begin position="112"/>
        <end position="177"/>
    </location>
</feature>
<dbReference type="PROSITE" id="PS50043">
    <property type="entry name" value="HTH_LUXR_2"/>
    <property type="match status" value="1"/>
</dbReference>
<dbReference type="GO" id="GO:0006355">
    <property type="term" value="P:regulation of DNA-templated transcription"/>
    <property type="evidence" value="ECO:0007669"/>
    <property type="project" value="InterPro"/>
</dbReference>
<dbReference type="EMBL" id="UJRG01000002">
    <property type="protein sequence ID" value="SWT08823.1"/>
    <property type="molecule type" value="Genomic_DNA"/>
</dbReference>
<evidence type="ECO:0000313" key="8">
    <source>
        <dbReference type="Proteomes" id="UP000258798"/>
    </source>
</evidence>
<dbReference type="InterPro" id="IPR016032">
    <property type="entry name" value="Sig_transdc_resp-reg_C-effctor"/>
</dbReference>
<reference evidence="6 8" key="2">
    <citation type="submission" date="2018-08" db="EMBL/GenBank/DDBJ databases">
        <authorList>
            <consortium name="Pathogen Informatics"/>
        </authorList>
    </citation>
    <scope>NUCLEOTIDE SEQUENCE [LARGE SCALE GENOMIC DNA]</scope>
    <source>
        <strain evidence="6 8">EuSCAPE_TR125</strain>
    </source>
</reference>
<evidence type="ECO:0000313" key="5">
    <source>
        <dbReference type="EMBL" id="STT52755.1"/>
    </source>
</evidence>
<dbReference type="EMBL" id="BNFF01000001">
    <property type="protein sequence ID" value="GHK53969.1"/>
    <property type="molecule type" value="Genomic_DNA"/>
</dbReference>
<dbReference type="RefSeq" id="WP_004147227.1">
    <property type="nucleotide sequence ID" value="NZ_ABLUVU020000005.1"/>
</dbReference>
<dbReference type="Proteomes" id="UP000655094">
    <property type="component" value="Unassembled WGS sequence"/>
</dbReference>
<organism evidence="5 7">
    <name type="scientific">Klebsiella pneumoniae</name>
    <dbReference type="NCBI Taxonomy" id="573"/>
    <lineage>
        <taxon>Bacteria</taxon>
        <taxon>Pseudomonadati</taxon>
        <taxon>Pseudomonadota</taxon>
        <taxon>Gammaproteobacteria</taxon>
        <taxon>Enterobacterales</taxon>
        <taxon>Enterobacteriaceae</taxon>
        <taxon>Klebsiella/Raoultella group</taxon>
        <taxon>Klebsiella</taxon>
        <taxon>Klebsiella pneumoniae complex</taxon>
    </lineage>
</organism>
<dbReference type="Proteomes" id="UP000441029">
    <property type="component" value="Unassembled WGS sequence"/>
</dbReference>
<evidence type="ECO:0000259" key="2">
    <source>
        <dbReference type="PROSITE" id="PS50043"/>
    </source>
</evidence>
<evidence type="ECO:0000313" key="4">
    <source>
        <dbReference type="EMBL" id="MRJ94427.1"/>
    </source>
</evidence>
<protein>
    <submittedName>
        <fullName evidence="5">Transcriptional regulatory protein UhpA</fullName>
    </submittedName>
</protein>
<dbReference type="InterPro" id="IPR000792">
    <property type="entry name" value="Tscrpt_reg_LuxR_C"/>
</dbReference>
<gene>
    <name evidence="4" type="ORF">GJJ01_00400</name>
    <name evidence="3" type="ORF">KPZU09_37050</name>
    <name evidence="5" type="ORF">NCTC8849_01302</name>
    <name evidence="6" type="ORF">SAMEA3729652_00977</name>
</gene>
<name>A0A1S0WLD0_KLEPN</name>
<dbReference type="Pfam" id="PF00196">
    <property type="entry name" value="GerE"/>
    <property type="match status" value="1"/>
</dbReference>
<dbReference type="EMBL" id="WJVL01000001">
    <property type="protein sequence ID" value="MRJ94427.1"/>
    <property type="molecule type" value="Genomic_DNA"/>
</dbReference>
<keyword evidence="1" id="KW-0238">DNA-binding</keyword>
<proteinExistence type="predicted"/>
<evidence type="ECO:0000313" key="9">
    <source>
        <dbReference type="Proteomes" id="UP000441029"/>
    </source>
</evidence>
<evidence type="ECO:0000313" key="3">
    <source>
        <dbReference type="EMBL" id="GHK53969.1"/>
    </source>
</evidence>
<dbReference type="SMART" id="SM00421">
    <property type="entry name" value="HTH_LUXR"/>
    <property type="match status" value="1"/>
</dbReference>
<dbReference type="PRINTS" id="PR00038">
    <property type="entry name" value="HTHLUXR"/>
</dbReference>
<accession>A0A1S0WLD0</accession>
<dbReference type="CDD" id="cd06170">
    <property type="entry name" value="LuxR_C_like"/>
    <property type="match status" value="1"/>
</dbReference>
<evidence type="ECO:0000256" key="1">
    <source>
        <dbReference type="ARBA" id="ARBA00023125"/>
    </source>
</evidence>
<dbReference type="Proteomes" id="UP000254799">
    <property type="component" value="Unassembled WGS sequence"/>
</dbReference>
<evidence type="ECO:0000313" key="7">
    <source>
        <dbReference type="Proteomes" id="UP000254799"/>
    </source>
</evidence>
<dbReference type="EMBL" id="UGLC01000002">
    <property type="protein sequence ID" value="STT52755.1"/>
    <property type="molecule type" value="Genomic_DNA"/>
</dbReference>
<sequence length="182" mass="20743">MFYIATNNHYLFVGLDSLLKPYKSKKIRTIKRNNPKHLNFSAGDTIFFDDSIDVVCLLEGMVVNNLSLNIICMHSCESPANFIINPIEILSKDFTSMNIKKFTFLINEKNCGYFKKVVLSPREVCVLNLSIKGTSVKNIAKRLGLQIKTVYAHRSNACNKLGVDKACNLFHCRLLIKMIYLE</sequence>
<dbReference type="GO" id="GO:0003677">
    <property type="term" value="F:DNA binding"/>
    <property type="evidence" value="ECO:0007669"/>
    <property type="project" value="UniProtKB-KW"/>
</dbReference>